<organism evidence="1 2">
    <name type="scientific">Racocetra persica</name>
    <dbReference type="NCBI Taxonomy" id="160502"/>
    <lineage>
        <taxon>Eukaryota</taxon>
        <taxon>Fungi</taxon>
        <taxon>Fungi incertae sedis</taxon>
        <taxon>Mucoromycota</taxon>
        <taxon>Glomeromycotina</taxon>
        <taxon>Glomeromycetes</taxon>
        <taxon>Diversisporales</taxon>
        <taxon>Gigasporaceae</taxon>
        <taxon>Racocetra</taxon>
    </lineage>
</organism>
<comment type="caution">
    <text evidence="1">The sequence shown here is derived from an EMBL/GenBank/DDBJ whole genome shotgun (WGS) entry which is preliminary data.</text>
</comment>
<name>A0ACA9RSU9_9GLOM</name>
<gene>
    <name evidence="1" type="ORF">RPERSI_LOCUS22839</name>
</gene>
<feature type="non-terminal residue" evidence="1">
    <location>
        <position position="1"/>
    </location>
</feature>
<dbReference type="EMBL" id="CAJVQC010069994">
    <property type="protein sequence ID" value="CAG8809334.1"/>
    <property type="molecule type" value="Genomic_DNA"/>
</dbReference>
<protein>
    <submittedName>
        <fullName evidence="1">36137_t:CDS:1</fullName>
    </submittedName>
</protein>
<accession>A0ACA9RSU9</accession>
<reference evidence="1" key="1">
    <citation type="submission" date="2021-06" db="EMBL/GenBank/DDBJ databases">
        <authorList>
            <person name="Kallberg Y."/>
            <person name="Tangrot J."/>
            <person name="Rosling A."/>
        </authorList>
    </citation>
    <scope>NUCLEOTIDE SEQUENCE</scope>
    <source>
        <strain evidence="1">MA461A</strain>
    </source>
</reference>
<dbReference type="Proteomes" id="UP000789920">
    <property type="component" value="Unassembled WGS sequence"/>
</dbReference>
<evidence type="ECO:0000313" key="2">
    <source>
        <dbReference type="Proteomes" id="UP000789920"/>
    </source>
</evidence>
<sequence length="57" mass="6827">RHNLNDTLNDFLGHCFSDSEGLMEDVARWRIREHNYTNEGSWITLYERLQMLILSNT</sequence>
<keyword evidence="2" id="KW-1185">Reference proteome</keyword>
<evidence type="ECO:0000313" key="1">
    <source>
        <dbReference type="EMBL" id="CAG8809334.1"/>
    </source>
</evidence>
<feature type="non-terminal residue" evidence="1">
    <location>
        <position position="57"/>
    </location>
</feature>
<proteinExistence type="predicted"/>